<sequence length="300" mass="33383">MPSAFIILAALSWGFISIFTKKLTSYGFTEMEIVTIRVVYALILLFPLTFIQKKQAMFKIKLKHLPFFVGTGLLSIVFFNWCYFTAINQLSVSLAVMLLYTSPAFVAILSYFILKEKLSLKKFFAIIVTITGCTLIAISSSGGATSWNWSGFIIGLGAGLGYALYSIFGKLALKHYDSMTITFYTFLVATVSLAPFFHFWRKMSGFTIENHLYMIGLATVPTVLAYLLYTIGLNKVESSTAAILATMEPVAAILVGIILFKEDIVILQFIGILFILSSVFILSIKRKTKGDLSKRISKEC</sequence>
<evidence type="ECO:0000256" key="1">
    <source>
        <dbReference type="ARBA" id="ARBA00004127"/>
    </source>
</evidence>
<gene>
    <name evidence="5" type="ORF">P5X88_03015</name>
</gene>
<keyword evidence="3" id="KW-0812">Transmembrane</keyword>
<dbReference type="EMBL" id="JAROYP010000001">
    <property type="protein sequence ID" value="MDH5159890.1"/>
    <property type="molecule type" value="Genomic_DNA"/>
</dbReference>
<dbReference type="RefSeq" id="WP_280615729.1">
    <property type="nucleotide sequence ID" value="NZ_JAROYP010000001.1"/>
</dbReference>
<feature type="transmembrane region" description="Helical" evidence="3">
    <location>
        <begin position="149"/>
        <end position="169"/>
    </location>
</feature>
<comment type="similarity">
    <text evidence="2">Belongs to the EamA transporter family.</text>
</comment>
<feature type="transmembrane region" description="Helical" evidence="3">
    <location>
        <begin position="266"/>
        <end position="284"/>
    </location>
</feature>
<feature type="domain" description="EamA" evidence="4">
    <location>
        <begin position="150"/>
        <end position="283"/>
    </location>
</feature>
<dbReference type="PANTHER" id="PTHR22911">
    <property type="entry name" value="ACYL-MALONYL CONDENSING ENZYME-RELATED"/>
    <property type="match status" value="1"/>
</dbReference>
<keyword evidence="3" id="KW-1133">Transmembrane helix</keyword>
<proteinExistence type="inferred from homology"/>
<feature type="transmembrane region" description="Helical" evidence="3">
    <location>
        <begin position="64"/>
        <end position="86"/>
    </location>
</feature>
<name>A0AAW6SNX5_9BACI</name>
<feature type="transmembrane region" description="Helical" evidence="3">
    <location>
        <begin position="181"/>
        <end position="200"/>
    </location>
</feature>
<evidence type="ECO:0000256" key="2">
    <source>
        <dbReference type="ARBA" id="ARBA00007362"/>
    </source>
</evidence>
<dbReference type="PANTHER" id="PTHR22911:SF79">
    <property type="entry name" value="MOBA-LIKE NTP TRANSFERASE DOMAIN-CONTAINING PROTEIN"/>
    <property type="match status" value="1"/>
</dbReference>
<evidence type="ECO:0000256" key="3">
    <source>
        <dbReference type="SAM" id="Phobius"/>
    </source>
</evidence>
<feature type="domain" description="EamA" evidence="4">
    <location>
        <begin position="5"/>
        <end position="137"/>
    </location>
</feature>
<dbReference type="AlphaFoldDB" id="A0AAW6SNX5"/>
<accession>A0AAW6SNX5</accession>
<keyword evidence="3" id="KW-0472">Membrane</keyword>
<protein>
    <submittedName>
        <fullName evidence="5">EamA family transporter</fullName>
    </submittedName>
</protein>
<comment type="subcellular location">
    <subcellularLocation>
        <location evidence="1">Endomembrane system</location>
        <topology evidence="1">Multi-pass membrane protein</topology>
    </subcellularLocation>
</comment>
<evidence type="ECO:0000259" key="4">
    <source>
        <dbReference type="Pfam" id="PF00892"/>
    </source>
</evidence>
<feature type="transmembrane region" description="Helical" evidence="3">
    <location>
        <begin position="241"/>
        <end position="260"/>
    </location>
</feature>
<dbReference type="InterPro" id="IPR000620">
    <property type="entry name" value="EamA_dom"/>
</dbReference>
<dbReference type="Pfam" id="PF00892">
    <property type="entry name" value="EamA"/>
    <property type="match status" value="2"/>
</dbReference>
<feature type="transmembrane region" description="Helical" evidence="3">
    <location>
        <begin position="92"/>
        <end position="114"/>
    </location>
</feature>
<reference evidence="5" key="1">
    <citation type="submission" date="2023-03" db="EMBL/GenBank/DDBJ databases">
        <title>Bacterial isolates from washroom surfaces on a university campus.</title>
        <authorList>
            <person name="Holman D.B."/>
            <person name="Gzyl K.E."/>
            <person name="Taheri A.E."/>
        </authorList>
    </citation>
    <scope>NUCLEOTIDE SEQUENCE</scope>
    <source>
        <strain evidence="5">RD03</strain>
    </source>
</reference>
<dbReference type="InterPro" id="IPR037185">
    <property type="entry name" value="EmrE-like"/>
</dbReference>
<organism evidence="5 6">
    <name type="scientific">Heyndrickxia oleronia</name>
    <dbReference type="NCBI Taxonomy" id="38875"/>
    <lineage>
        <taxon>Bacteria</taxon>
        <taxon>Bacillati</taxon>
        <taxon>Bacillota</taxon>
        <taxon>Bacilli</taxon>
        <taxon>Bacillales</taxon>
        <taxon>Bacillaceae</taxon>
        <taxon>Heyndrickxia</taxon>
    </lineage>
</organism>
<dbReference type="SUPFAM" id="SSF103481">
    <property type="entry name" value="Multidrug resistance efflux transporter EmrE"/>
    <property type="match status" value="2"/>
</dbReference>
<dbReference type="GO" id="GO:0016020">
    <property type="term" value="C:membrane"/>
    <property type="evidence" value="ECO:0007669"/>
    <property type="project" value="InterPro"/>
</dbReference>
<feature type="transmembrane region" description="Helical" evidence="3">
    <location>
        <begin position="123"/>
        <end position="143"/>
    </location>
</feature>
<feature type="transmembrane region" description="Helical" evidence="3">
    <location>
        <begin position="212"/>
        <end position="229"/>
    </location>
</feature>
<dbReference type="Gene3D" id="1.10.3730.20">
    <property type="match status" value="2"/>
</dbReference>
<dbReference type="Proteomes" id="UP001159179">
    <property type="component" value="Unassembled WGS sequence"/>
</dbReference>
<comment type="caution">
    <text evidence="5">The sequence shown here is derived from an EMBL/GenBank/DDBJ whole genome shotgun (WGS) entry which is preliminary data.</text>
</comment>
<evidence type="ECO:0000313" key="6">
    <source>
        <dbReference type="Proteomes" id="UP001159179"/>
    </source>
</evidence>
<feature type="transmembrane region" description="Helical" evidence="3">
    <location>
        <begin position="33"/>
        <end position="52"/>
    </location>
</feature>
<evidence type="ECO:0000313" key="5">
    <source>
        <dbReference type="EMBL" id="MDH5159890.1"/>
    </source>
</evidence>